<dbReference type="AlphaFoldDB" id="A0A1R1J7T5"/>
<dbReference type="Proteomes" id="UP000187194">
    <property type="component" value="Unassembled WGS sequence"/>
</dbReference>
<sequence>MAASAVTTMATQVASIRVRIDDSMMTSISPLPLDVEWVAETAGNAMFNDRCRGILRPDWSDQFGEASADAVASRQVVDAGEPFAHGDPARAHGPTPVARFIVCPFGIKRPVGYQ</sequence>
<evidence type="ECO:0000313" key="1">
    <source>
        <dbReference type="EMBL" id="OMG71363.1"/>
    </source>
</evidence>
<organism evidence="1 2">
    <name type="scientific">Burkholderia ubonensis</name>
    <dbReference type="NCBI Taxonomy" id="101571"/>
    <lineage>
        <taxon>Bacteria</taxon>
        <taxon>Pseudomonadati</taxon>
        <taxon>Pseudomonadota</taxon>
        <taxon>Betaproteobacteria</taxon>
        <taxon>Burkholderiales</taxon>
        <taxon>Burkholderiaceae</taxon>
        <taxon>Burkholderia</taxon>
        <taxon>Burkholderia cepacia complex</taxon>
    </lineage>
</organism>
<name>A0A1R1J7T5_9BURK</name>
<accession>A0A1R1J7T5</accession>
<protein>
    <submittedName>
        <fullName evidence="1">Uncharacterized protein</fullName>
    </submittedName>
</protein>
<dbReference type="EMBL" id="MTJZ01000033">
    <property type="protein sequence ID" value="OMG71363.1"/>
    <property type="molecule type" value="Genomic_DNA"/>
</dbReference>
<reference evidence="1 2" key="1">
    <citation type="submission" date="2017-01" db="EMBL/GenBank/DDBJ databases">
        <title>Phylogeographic, genomic and meropenem susceptibility analysis of Burkholderia ubonensis.</title>
        <authorList>
            <person name="Price E.P."/>
            <person name="Sarovich D.S."/>
            <person name="Webb J.R."/>
            <person name="Hall C.M."/>
            <person name="Sahl J.W."/>
            <person name="Kaestli M."/>
            <person name="Mayo M."/>
            <person name="Harrington G."/>
            <person name="Baker A.L."/>
            <person name="Sidak-Loftis L.C."/>
            <person name="Lummis M."/>
            <person name="Schupp J.M."/>
            <person name="Gillece J.D."/>
            <person name="Tuanyok A."/>
            <person name="Warner J."/>
            <person name="Busch J.D."/>
            <person name="Keim P."/>
            <person name="Currie B.J."/>
            <person name="Wagner D.M."/>
        </authorList>
    </citation>
    <scope>NUCLEOTIDE SEQUENCE [LARGE SCALE GENOMIC DNA]</scope>
    <source>
        <strain evidence="1 2">A21</strain>
    </source>
</reference>
<comment type="caution">
    <text evidence="1">The sequence shown here is derived from an EMBL/GenBank/DDBJ whole genome shotgun (WGS) entry which is preliminary data.</text>
</comment>
<gene>
    <name evidence="1" type="ORF">BW685_21470</name>
</gene>
<evidence type="ECO:0000313" key="2">
    <source>
        <dbReference type="Proteomes" id="UP000187194"/>
    </source>
</evidence>
<proteinExistence type="predicted"/>